<dbReference type="AlphaFoldDB" id="A0A815AH16"/>
<evidence type="ECO:0000313" key="2">
    <source>
        <dbReference type="Proteomes" id="UP000663845"/>
    </source>
</evidence>
<proteinExistence type="predicted"/>
<accession>A0A815AH16</accession>
<evidence type="ECO:0000313" key="1">
    <source>
        <dbReference type="EMBL" id="CAF1257596.1"/>
    </source>
</evidence>
<protein>
    <submittedName>
        <fullName evidence="1">Uncharacterized protein</fullName>
    </submittedName>
</protein>
<name>A0A815AH16_9BILA</name>
<reference evidence="1" key="1">
    <citation type="submission" date="2021-02" db="EMBL/GenBank/DDBJ databases">
        <authorList>
            <person name="Nowell W R."/>
        </authorList>
    </citation>
    <scope>NUCLEOTIDE SEQUENCE</scope>
</reference>
<organism evidence="1 2">
    <name type="scientific">Adineta steineri</name>
    <dbReference type="NCBI Taxonomy" id="433720"/>
    <lineage>
        <taxon>Eukaryota</taxon>
        <taxon>Metazoa</taxon>
        <taxon>Spiralia</taxon>
        <taxon>Gnathifera</taxon>
        <taxon>Rotifera</taxon>
        <taxon>Eurotatoria</taxon>
        <taxon>Bdelloidea</taxon>
        <taxon>Adinetida</taxon>
        <taxon>Adinetidae</taxon>
        <taxon>Adineta</taxon>
    </lineage>
</organism>
<dbReference type="EMBL" id="CAJNOG010000469">
    <property type="protein sequence ID" value="CAF1257596.1"/>
    <property type="molecule type" value="Genomic_DNA"/>
</dbReference>
<gene>
    <name evidence="1" type="ORF">JYZ213_LOCUS29971</name>
</gene>
<sequence>MNINDVELSILASISKGYTAGQILETIYKVIKIKHEDKYSNNVCTANDFISILGLKTPVFIDEENKIKNWYAKTPNGIKRLKEISQTSVKSTKTSLKTKKGN</sequence>
<comment type="caution">
    <text evidence="1">The sequence shown here is derived from an EMBL/GenBank/DDBJ whole genome shotgun (WGS) entry which is preliminary data.</text>
</comment>
<dbReference type="Proteomes" id="UP000663845">
    <property type="component" value="Unassembled WGS sequence"/>
</dbReference>